<feature type="domain" description="ABC transporter" evidence="10">
    <location>
        <begin position="5"/>
        <end position="253"/>
    </location>
</feature>
<comment type="similarity">
    <text evidence="2">Belongs to the ABC transporter superfamily.</text>
</comment>
<evidence type="ECO:0000256" key="1">
    <source>
        <dbReference type="ARBA" id="ARBA00004202"/>
    </source>
</evidence>
<keyword evidence="5" id="KW-0997">Cell inner membrane</keyword>
<dbReference type="InterPro" id="IPR050388">
    <property type="entry name" value="ABC_Ni/Peptide_Import"/>
</dbReference>
<evidence type="ECO:0000256" key="5">
    <source>
        <dbReference type="ARBA" id="ARBA00022519"/>
    </source>
</evidence>
<dbReference type="InterPro" id="IPR017871">
    <property type="entry name" value="ABC_transporter-like_CS"/>
</dbReference>
<comment type="subcellular location">
    <subcellularLocation>
        <location evidence="1">Cell membrane</location>
        <topology evidence="1">Peripheral membrane protein</topology>
    </subcellularLocation>
</comment>
<accession>A0ABQ3YVV1</accession>
<dbReference type="InterPro" id="IPR003439">
    <property type="entry name" value="ABC_transporter-like_ATP-bd"/>
</dbReference>
<dbReference type="RefSeq" id="WP_203727398.1">
    <property type="nucleotide sequence ID" value="NZ_BAAATX010000051.1"/>
</dbReference>
<gene>
    <name evidence="11" type="ORF">Adu01nite_29790</name>
</gene>
<dbReference type="Pfam" id="PF08352">
    <property type="entry name" value="oligo_HPY"/>
    <property type="match status" value="1"/>
</dbReference>
<dbReference type="PROSITE" id="PS50893">
    <property type="entry name" value="ABC_TRANSPORTER_2"/>
    <property type="match status" value="1"/>
</dbReference>
<evidence type="ECO:0000256" key="7">
    <source>
        <dbReference type="ARBA" id="ARBA00022840"/>
    </source>
</evidence>
<keyword evidence="12" id="KW-1185">Reference proteome</keyword>
<dbReference type="PANTHER" id="PTHR43297">
    <property type="entry name" value="OLIGOPEPTIDE TRANSPORT ATP-BINDING PROTEIN APPD"/>
    <property type="match status" value="1"/>
</dbReference>
<dbReference type="Gene3D" id="3.40.50.300">
    <property type="entry name" value="P-loop containing nucleotide triphosphate hydrolases"/>
    <property type="match status" value="1"/>
</dbReference>
<dbReference type="NCBIfam" id="TIGR01727">
    <property type="entry name" value="oligo_HPY"/>
    <property type="match status" value="1"/>
</dbReference>
<evidence type="ECO:0000256" key="4">
    <source>
        <dbReference type="ARBA" id="ARBA00022475"/>
    </source>
</evidence>
<keyword evidence="7 11" id="KW-0067">ATP-binding</keyword>
<keyword evidence="6" id="KW-0547">Nucleotide-binding</keyword>
<evidence type="ECO:0000256" key="8">
    <source>
        <dbReference type="ARBA" id="ARBA00022967"/>
    </source>
</evidence>
<dbReference type="PROSITE" id="PS00211">
    <property type="entry name" value="ABC_TRANSPORTER_1"/>
    <property type="match status" value="1"/>
</dbReference>
<evidence type="ECO:0000256" key="3">
    <source>
        <dbReference type="ARBA" id="ARBA00022448"/>
    </source>
</evidence>
<proteinExistence type="inferred from homology"/>
<evidence type="ECO:0000256" key="9">
    <source>
        <dbReference type="ARBA" id="ARBA00023136"/>
    </source>
</evidence>
<dbReference type="PANTHER" id="PTHR43297:SF14">
    <property type="entry name" value="ATPASE AAA-TYPE CORE DOMAIN-CONTAINING PROTEIN"/>
    <property type="match status" value="1"/>
</dbReference>
<protein>
    <submittedName>
        <fullName evidence="11">ABC transporter ATP-binding protein</fullName>
    </submittedName>
</protein>
<dbReference type="EMBL" id="BOML01000023">
    <property type="protein sequence ID" value="GIE01629.1"/>
    <property type="molecule type" value="Genomic_DNA"/>
</dbReference>
<keyword evidence="9" id="KW-0472">Membrane</keyword>
<organism evidence="11 12">
    <name type="scientific">Paractinoplanes durhamensis</name>
    <dbReference type="NCBI Taxonomy" id="113563"/>
    <lineage>
        <taxon>Bacteria</taxon>
        <taxon>Bacillati</taxon>
        <taxon>Actinomycetota</taxon>
        <taxon>Actinomycetes</taxon>
        <taxon>Micromonosporales</taxon>
        <taxon>Micromonosporaceae</taxon>
        <taxon>Paractinoplanes</taxon>
    </lineage>
</organism>
<sequence length="314" mass="33217">MSALLEFDRLRVEIPTPVGPRPLLRSVSLSVAAGEAVGLVGESGSGKSMTARSVLGMLPGGSVATGAVRFRGVDIGGLDPAGLRRLRSRDVAMVFQDPRASVNPVRTVGDFLTEVLRERGMSRAAAREKAGGILADIGVDRLAHRLKQRPYELSGGMLQRVVIAAALAGEPALILADEPTTALDVTTQEEVVAILDEQRRQRGTALLFISHDLELATAVCDRIAVMYAGEIVEILPAARLHEDARHPYTKALLKARPGSVPPGERLQTVPGVPQSAIDAPAGCVFADRCPVVEPLCRDTIPVLTAGVACHLEVS</sequence>
<reference evidence="11 12" key="1">
    <citation type="submission" date="2021-01" db="EMBL/GenBank/DDBJ databases">
        <title>Whole genome shotgun sequence of Actinoplanes durhamensis NBRC 14914.</title>
        <authorList>
            <person name="Komaki H."/>
            <person name="Tamura T."/>
        </authorList>
    </citation>
    <scope>NUCLEOTIDE SEQUENCE [LARGE SCALE GENOMIC DNA]</scope>
    <source>
        <strain evidence="11 12">NBRC 14914</strain>
    </source>
</reference>
<dbReference type="Proteomes" id="UP000637628">
    <property type="component" value="Unassembled WGS sequence"/>
</dbReference>
<evidence type="ECO:0000256" key="2">
    <source>
        <dbReference type="ARBA" id="ARBA00005417"/>
    </source>
</evidence>
<dbReference type="InterPro" id="IPR027417">
    <property type="entry name" value="P-loop_NTPase"/>
</dbReference>
<name>A0ABQ3YVV1_9ACTN</name>
<evidence type="ECO:0000259" key="10">
    <source>
        <dbReference type="PROSITE" id="PS50893"/>
    </source>
</evidence>
<dbReference type="SMART" id="SM00382">
    <property type="entry name" value="AAA"/>
    <property type="match status" value="1"/>
</dbReference>
<evidence type="ECO:0000256" key="6">
    <source>
        <dbReference type="ARBA" id="ARBA00022741"/>
    </source>
</evidence>
<keyword evidence="3" id="KW-0813">Transport</keyword>
<dbReference type="GO" id="GO:0005524">
    <property type="term" value="F:ATP binding"/>
    <property type="evidence" value="ECO:0007669"/>
    <property type="project" value="UniProtKB-KW"/>
</dbReference>
<dbReference type="CDD" id="cd03257">
    <property type="entry name" value="ABC_NikE_OppD_transporters"/>
    <property type="match status" value="1"/>
</dbReference>
<dbReference type="SUPFAM" id="SSF52540">
    <property type="entry name" value="P-loop containing nucleoside triphosphate hydrolases"/>
    <property type="match status" value="1"/>
</dbReference>
<keyword evidence="4" id="KW-1003">Cell membrane</keyword>
<comment type="caution">
    <text evidence="11">The sequence shown here is derived from an EMBL/GenBank/DDBJ whole genome shotgun (WGS) entry which is preliminary data.</text>
</comment>
<dbReference type="InterPro" id="IPR003593">
    <property type="entry name" value="AAA+_ATPase"/>
</dbReference>
<keyword evidence="8" id="KW-1278">Translocase</keyword>
<dbReference type="Pfam" id="PF00005">
    <property type="entry name" value="ABC_tran"/>
    <property type="match status" value="1"/>
</dbReference>
<dbReference type="InterPro" id="IPR013563">
    <property type="entry name" value="Oligopep_ABC_C"/>
</dbReference>
<evidence type="ECO:0000313" key="12">
    <source>
        <dbReference type="Proteomes" id="UP000637628"/>
    </source>
</evidence>
<evidence type="ECO:0000313" key="11">
    <source>
        <dbReference type="EMBL" id="GIE01629.1"/>
    </source>
</evidence>